<evidence type="ECO:0000256" key="12">
    <source>
        <dbReference type="ARBA" id="ARBA00048462"/>
    </source>
</evidence>
<evidence type="ECO:0000256" key="1">
    <source>
        <dbReference type="ARBA" id="ARBA00001055"/>
    </source>
</evidence>
<dbReference type="InterPro" id="IPR016035">
    <property type="entry name" value="Acyl_Trfase/lysoPLipase"/>
</dbReference>
<dbReference type="SMART" id="SM00827">
    <property type="entry name" value="PKS_AT"/>
    <property type="match status" value="1"/>
</dbReference>
<evidence type="ECO:0000256" key="13">
    <source>
        <dbReference type="ARBA" id="ARBA00048536"/>
    </source>
</evidence>
<dbReference type="VEuPathDB" id="FungiDB:CPAG_05040"/>
<organism evidence="19 20">
    <name type="scientific">Coccidioides posadasii RMSCC 3488</name>
    <dbReference type="NCBI Taxonomy" id="454284"/>
    <lineage>
        <taxon>Eukaryota</taxon>
        <taxon>Fungi</taxon>
        <taxon>Dikarya</taxon>
        <taxon>Ascomycota</taxon>
        <taxon>Pezizomycotina</taxon>
        <taxon>Eurotiomycetes</taxon>
        <taxon>Eurotiomycetidae</taxon>
        <taxon>Onygenales</taxon>
        <taxon>Onygenaceae</taxon>
        <taxon>Coccidioides</taxon>
    </lineage>
</organism>
<dbReference type="InterPro" id="IPR050830">
    <property type="entry name" value="Fungal_FAS"/>
</dbReference>
<dbReference type="Pfam" id="PF22235">
    <property type="entry name" value="FAS1_thioest_ins"/>
    <property type="match status" value="1"/>
</dbReference>
<dbReference type="Pfam" id="PF00698">
    <property type="entry name" value="Acyl_transf_1"/>
    <property type="match status" value="1"/>
</dbReference>
<reference evidence="20" key="2">
    <citation type="journal article" date="2009" name="Genome Res.">
        <title>Comparative genomic analyses of the human fungal pathogens Coccidioides and their relatives.</title>
        <authorList>
            <person name="Sharpton T.J."/>
            <person name="Stajich J.E."/>
            <person name="Rounsley S.D."/>
            <person name="Gardner M.J."/>
            <person name="Wortman J.R."/>
            <person name="Jordar V.S."/>
            <person name="Maiti R."/>
            <person name="Kodira C.D."/>
            <person name="Neafsey D.E."/>
            <person name="Zeng Q."/>
            <person name="Hung C.-Y."/>
            <person name="McMahan C."/>
            <person name="Muszewska A."/>
            <person name="Grynberg M."/>
            <person name="Mandel M.A."/>
            <person name="Kellner E.M."/>
            <person name="Barker B.M."/>
            <person name="Galgiani J.N."/>
            <person name="Orbach M.J."/>
            <person name="Kirkland T.N."/>
            <person name="Cole G.T."/>
            <person name="Henn M.R."/>
            <person name="Birren B.W."/>
            <person name="Taylor J.W."/>
        </authorList>
    </citation>
    <scope>NUCLEOTIDE SEQUENCE [LARGE SCALE GENOMIC DNA]</scope>
    <source>
        <strain evidence="20">RMSCC 3488</strain>
    </source>
</reference>
<evidence type="ECO:0000256" key="15">
    <source>
        <dbReference type="ARBA" id="ARBA00048835"/>
    </source>
</evidence>
<dbReference type="Gene3D" id="3.40.366.10">
    <property type="entry name" value="Malonyl-Coenzyme A Acyl Carrier Protein, domain 2"/>
    <property type="match status" value="3"/>
</dbReference>
<dbReference type="InterPro" id="IPR014043">
    <property type="entry name" value="Acyl_transferase_dom"/>
</dbReference>
<gene>
    <name evidence="19" type="ORF">CPAG_05040</name>
</gene>
<sequence>MSHDQDIRWTFKSLGEEKDLLISYFTSLRGSAQSADLIPTFSSHDDICLSLNQTLALLDFISTNPPDDTILQLLHRAFKCELLCGGDIHSLALKLEPSSSRKLIEAYFRTIGRFREMSTSALFERANIDDISLLAVFGGQGIHNLDCLTELRNIYHTYKPLIGDFIQRAALNLQNIALRCSDSADGPFYAKLDIHDWLFGPSEKCPGREHIATAPISFPINGLTSFAHYAIACHVLNLHPGEMRVRFSGAAGHSQGVIVAAAIAGSDSWSRFHDLVDRSLELLFWIGLKSHQSFNHSVLQPAVVSSDGNQNAVAHSMLSIRGMRKVKLQELLQQSNSCLGESEAAYLSLQNSDDAFVVAGPTKTLRGICQLLEKRKVAPNESQAKIPFPDRAPNIDYQLLPISAPFHSPHLQNVTQEVLQQVGAELLAELDLRIPVYHTRTGADLRDITGTDLTAELVRMITCEQVFWREACLKDDITHIIDFGPGRSSCLLLNQIQGSGTRIILVSEPTDSTSLYGGKHEFFSSEKPFFAPKWSHIHRAKLIRDEGNLKIRTPMTEIFGTPPVMVGGMTPTTVAWDFVSHVMNAGYHIELAAGGYAKPEDLEFAIRRLATSIPPHRGITLNVIYANPKAILWQIPLIRQLISDGLPVEGLTIGAGIPSLEVASEYIHTLGLKHISFKPGSVDAIDQVIKIAEANESFPIALQWTGGRGGGHHSYEDVHAPILKTYARIRKRKNIILIIGSGFGDAQGMLPYLTGSWSETFDYPPMPFDGVLLGSRMMVSKEAHTSPRVKDLIVQTKGTSDADWFATYSGSAGGVITVKSEMGEPIHKLATRAVLLWNDLDRTVFRIKEPAKRLEALLARRESIISRLNTDYCRPWFAIDSSGNAVELEDLTYAGCLLRVVNLMYLPQQRRWVHPSYLRFFLDFLRRVEERLCHSTSSVVAKESSNPFKLVDSLHRDCPMLSTELIYPEDVSYFLALCRRRGQKPVNFIPRLDENFEEYFKKDSLWQMENLEAVIDQDPQRVCIIHGPVAAKYSTSTEESAGQILDGICNDLLSSLASGQHENRENLTALSKTPTEQPLAGIFPCASFTSDQMHNVYTFTSSVTDIERNRILEHALGGVNQWLQACFSEQYIRRANIQDHNPLPIAFRPVTGDALIVRYHGSTRQVRSVTLSRNSPWQNTPYPALSLSSSDGKQVRVTIQTPPDLSRRVSHLRYELHLTEAGGRFVINDKTGQRLERIRKFYASRWMLEYGACANTDITLPFFQEEMTLSQKMVDSFAAVVAGAQGNYSPPLSTQRLAPLDLGIVCAWSVLMKPLLATGVGGDLFRLLHRSNTFEMFPDAKPLEIGDVVQANSRVTAIRAQPKGKLVEVSATITRRQEPVMTVTSAFFIQGESQPSGPMFQRLQEPEMIVRVTTQKLEALLHSRKWIKFDDGPKTKLHHKCLAFRTESYSIYAQSSASYGLEVTGTISCMVDGKQLSRVGEINYSHPHCHGNPVTEFLNRYGEPLKQRQHLERPGWDKSASWVMEIPAFASRDYATVSTDNNPIHVCSIFAGLARLSQPIVHGMYTSAFVRRELENRLAESDRSRFRRWYTSFESPVHEGDALRVEVEHTSMVQGRMVFNVHVFNNASNEIVMKAEAEVEQPPTAYLFCGQGSQEKGMGMTLYDNDEAAREIWDRGDRYLLDRYGFSVIDVIRQNPSKLTVHFRTAKGRRVRENYLAITRRVVENGREVQVPIMAGLTPESESYTFHNPTGLLFSTQFAQPAISLMNLAEMARLESRGLVQSDATFAGHSLGEYSALAACAGILSVEDLIALTFYRGVVMQNMMDGDTTGQTDFSMVAVNPSRVKKDFTQESLIILTKQISSTMGLLLEVVNYNVYQQQYVCAGHLQALWLLGKVCDHLANDTRAGTDTPEALLEIVQRHEPAARSQKAPVQLDRGKATVPLLGINVPFHSSYLQGGIDTYREYLKDKIKEEKIDPLRLVGKFVPNVMGKPFSVQKPYVEDVARVTGSRVLQQMLESWA</sequence>
<dbReference type="InterPro" id="IPR013565">
    <property type="entry name" value="Fas1/AflB-like_central"/>
</dbReference>
<comment type="catalytic activity">
    <reaction evidence="1">
        <text>a (3R)-hydroxyacyl-[ACP] = a (2E)-enoyl-[ACP] + H2O</text>
        <dbReference type="Rhea" id="RHEA:13097"/>
        <dbReference type="Rhea" id="RHEA-COMP:9925"/>
        <dbReference type="Rhea" id="RHEA-COMP:9945"/>
        <dbReference type="ChEBI" id="CHEBI:15377"/>
        <dbReference type="ChEBI" id="CHEBI:78784"/>
        <dbReference type="ChEBI" id="CHEBI:78827"/>
        <dbReference type="EC" id="4.2.1.59"/>
    </reaction>
</comment>
<evidence type="ECO:0000256" key="16">
    <source>
        <dbReference type="PIRNR" id="PIRNR005562"/>
    </source>
</evidence>
<keyword evidence="6 16" id="KW-0560">Oxidoreductase</keyword>
<dbReference type="InterPro" id="IPR013785">
    <property type="entry name" value="Aldolase_TIM"/>
</dbReference>
<dbReference type="FunFam" id="3.20.20.70:FF:000078">
    <property type="entry name" value="Fatty acid synthase beta subunit dehydratase"/>
    <property type="match status" value="1"/>
</dbReference>
<dbReference type="SUPFAM" id="SSF52151">
    <property type="entry name" value="FabD/lysophospholipase-like"/>
    <property type="match status" value="2"/>
</dbReference>
<evidence type="ECO:0000256" key="7">
    <source>
        <dbReference type="ARBA" id="ARBA00023027"/>
    </source>
</evidence>
<comment type="catalytic activity">
    <reaction evidence="13">
        <text>(9Z)-octadecenoyl-[ACP] + H2O = (9Z)-octadecenoate + holo-[ACP] + H(+)</text>
        <dbReference type="Rhea" id="RHEA:15057"/>
        <dbReference type="Rhea" id="RHEA-COMP:9685"/>
        <dbReference type="Rhea" id="RHEA-COMP:9924"/>
        <dbReference type="ChEBI" id="CHEBI:15377"/>
        <dbReference type="ChEBI" id="CHEBI:15378"/>
        <dbReference type="ChEBI" id="CHEBI:30823"/>
        <dbReference type="ChEBI" id="CHEBI:64479"/>
        <dbReference type="ChEBI" id="CHEBI:78783"/>
        <dbReference type="EC" id="3.1.2.14"/>
    </reaction>
</comment>
<dbReference type="InterPro" id="IPR002539">
    <property type="entry name" value="MaoC-like_dom"/>
</dbReference>
<feature type="active site" description="For acetyltransferase activity" evidence="17">
    <location>
        <position position="254"/>
    </location>
</feature>
<dbReference type="Proteomes" id="UP000054567">
    <property type="component" value="Unassembled WGS sequence"/>
</dbReference>
<protein>
    <submittedName>
        <fullName evidence="19">Fatty acid synthase subunit beta dehydratase</fullName>
    </submittedName>
</protein>
<dbReference type="Gene3D" id="3.10.129.10">
    <property type="entry name" value="Hotdog Thioesterase"/>
    <property type="match status" value="2"/>
</dbReference>
<dbReference type="Gene3D" id="1.20.930.70">
    <property type="match status" value="1"/>
</dbReference>
<evidence type="ECO:0000313" key="20">
    <source>
        <dbReference type="Proteomes" id="UP000054567"/>
    </source>
</evidence>
<dbReference type="PIRSF" id="PIRSF005562">
    <property type="entry name" value="FAS_yeast_beta"/>
    <property type="match status" value="1"/>
</dbReference>
<evidence type="ECO:0000256" key="3">
    <source>
        <dbReference type="ARBA" id="ARBA00022679"/>
    </source>
</evidence>
<dbReference type="InterPro" id="IPR039569">
    <property type="entry name" value="FAS1-like_DH_region"/>
</dbReference>
<comment type="catalytic activity">
    <reaction evidence="12">
        <text>holo-[ACP] + malonyl-CoA = malonyl-[ACP] + CoA</text>
        <dbReference type="Rhea" id="RHEA:41792"/>
        <dbReference type="Rhea" id="RHEA-COMP:9623"/>
        <dbReference type="Rhea" id="RHEA-COMP:9685"/>
        <dbReference type="ChEBI" id="CHEBI:57287"/>
        <dbReference type="ChEBI" id="CHEBI:57384"/>
        <dbReference type="ChEBI" id="CHEBI:64479"/>
        <dbReference type="ChEBI" id="CHEBI:78449"/>
        <dbReference type="EC" id="2.3.1.39"/>
    </reaction>
</comment>
<dbReference type="GO" id="GO:0004313">
    <property type="term" value="F:[acyl-carrier-protein] S-acetyltransferase activity"/>
    <property type="evidence" value="ECO:0007669"/>
    <property type="project" value="UniProtKB-EC"/>
</dbReference>
<dbReference type="InterPro" id="IPR016452">
    <property type="entry name" value="Fas1/AflB-like"/>
</dbReference>
<evidence type="ECO:0000256" key="4">
    <source>
        <dbReference type="ARBA" id="ARBA00022801"/>
    </source>
</evidence>
<dbReference type="PANTHER" id="PTHR10982:SF21">
    <property type="entry name" value="FATTY ACID SYNTHASE SUBUNIT BETA"/>
    <property type="match status" value="1"/>
</dbReference>
<evidence type="ECO:0000256" key="2">
    <source>
        <dbReference type="ARBA" id="ARBA00010009"/>
    </source>
</evidence>
<dbReference type="GO" id="GO:0006633">
    <property type="term" value="P:fatty acid biosynthetic process"/>
    <property type="evidence" value="ECO:0007669"/>
    <property type="project" value="InterPro"/>
</dbReference>
<dbReference type="GO" id="GO:0019171">
    <property type="term" value="F:(3R)-hydroxyacyl-[acyl-carrier-protein] dehydratase activity"/>
    <property type="evidence" value="ECO:0007669"/>
    <property type="project" value="UniProtKB-EC"/>
</dbReference>
<dbReference type="PANTHER" id="PTHR10982">
    <property type="entry name" value="MALONYL COA-ACYL CARRIER PROTEIN TRANSACYLASE"/>
    <property type="match status" value="1"/>
</dbReference>
<dbReference type="Pfam" id="PF16073">
    <property type="entry name" value="SAT"/>
    <property type="match status" value="1"/>
</dbReference>
<keyword evidence="9" id="KW-0511">Multifunctional enzyme</keyword>
<reference evidence="19 20" key="1">
    <citation type="submission" date="2007-06" db="EMBL/GenBank/DDBJ databases">
        <title>The Genome Sequence of Coccidioides posadasii RMSCC_3488.</title>
        <authorList>
            <consortium name="Coccidioides Genome Resources Consortium"/>
            <consortium name="The Broad Institute Genome Sequencing Platform"/>
            <person name="Henn M.R."/>
            <person name="Sykes S."/>
            <person name="Young S."/>
            <person name="Jaffe D."/>
            <person name="Berlin A."/>
            <person name="Alvarez P."/>
            <person name="Butler J."/>
            <person name="Gnerre S."/>
            <person name="Grabherr M."/>
            <person name="Mauceli E."/>
            <person name="Brockman W."/>
            <person name="Kodira C."/>
            <person name="Alvarado L."/>
            <person name="Zeng Q."/>
            <person name="Crawford M."/>
            <person name="Antoine C."/>
            <person name="Devon K."/>
            <person name="Galgiani J."/>
            <person name="Orsborn K."/>
            <person name="Lewis M.L."/>
            <person name="Nusbaum C."/>
            <person name="Galagan J."/>
            <person name="Birren B."/>
        </authorList>
    </citation>
    <scope>NUCLEOTIDE SEQUENCE [LARGE SCALE GENOMIC DNA]</scope>
    <source>
        <strain evidence="19 20">RMSCC 3488</strain>
    </source>
</reference>
<evidence type="ECO:0000256" key="5">
    <source>
        <dbReference type="ARBA" id="ARBA00022857"/>
    </source>
</evidence>
<comment type="subunit">
    <text evidence="10">[Alpha(6)beta(6)] hexamers of two multifunctional subunits (alpha and beta).</text>
</comment>
<comment type="catalytic activity">
    <reaction evidence="11">
        <text>acetyl-CoA + n malonyl-CoA + 2n NADPH + 4n H(+) = a long-chain-acyl-CoA + n CoA + n CO2 + 2n NADP(+).</text>
        <dbReference type="EC" id="2.3.1.86"/>
    </reaction>
</comment>
<dbReference type="InterPro" id="IPR040883">
    <property type="entry name" value="FAS_meander"/>
</dbReference>
<dbReference type="Pfam" id="PF17951">
    <property type="entry name" value="FAS_meander"/>
    <property type="match status" value="1"/>
</dbReference>
<evidence type="ECO:0000256" key="17">
    <source>
        <dbReference type="PIRSR" id="PIRSR005562-1"/>
    </source>
</evidence>
<dbReference type="OrthoDB" id="4251012at2759"/>
<dbReference type="Pfam" id="PF13452">
    <property type="entry name" value="FAS1_DH_region"/>
    <property type="match status" value="1"/>
</dbReference>
<comment type="catalytic activity">
    <reaction evidence="14">
        <text>a 2,3-saturated acyl-[ACP] + NAD(+) = a (2E)-enoyl-[ACP] + NADH + H(+)</text>
        <dbReference type="Rhea" id="RHEA:10240"/>
        <dbReference type="Rhea" id="RHEA-COMP:9925"/>
        <dbReference type="Rhea" id="RHEA-COMP:9926"/>
        <dbReference type="ChEBI" id="CHEBI:15378"/>
        <dbReference type="ChEBI" id="CHEBI:57540"/>
        <dbReference type="ChEBI" id="CHEBI:57945"/>
        <dbReference type="ChEBI" id="CHEBI:78784"/>
        <dbReference type="ChEBI" id="CHEBI:78785"/>
        <dbReference type="EC" id="1.3.1.9"/>
    </reaction>
</comment>
<dbReference type="Pfam" id="PF08354">
    <property type="entry name" value="Fas1-AflB-like_hel"/>
    <property type="match status" value="1"/>
</dbReference>
<evidence type="ECO:0000259" key="18">
    <source>
        <dbReference type="SMART" id="SM00827"/>
    </source>
</evidence>
<dbReference type="EMBL" id="DS268111">
    <property type="protein sequence ID" value="KMM68716.1"/>
    <property type="molecule type" value="Genomic_DNA"/>
</dbReference>
<dbReference type="Pfam" id="PF01575">
    <property type="entry name" value="MaoC_dehydratas"/>
    <property type="match status" value="1"/>
</dbReference>
<dbReference type="SUPFAM" id="SSF51395">
    <property type="entry name" value="FMN-linked oxidoreductases"/>
    <property type="match status" value="1"/>
</dbReference>
<evidence type="ECO:0000256" key="8">
    <source>
        <dbReference type="ARBA" id="ARBA00023239"/>
    </source>
</evidence>
<dbReference type="GO" id="GO:0004312">
    <property type="term" value="F:fatty acid synthase activity"/>
    <property type="evidence" value="ECO:0007669"/>
    <property type="project" value="InterPro"/>
</dbReference>
<evidence type="ECO:0000256" key="11">
    <source>
        <dbReference type="ARBA" id="ARBA00048237"/>
    </source>
</evidence>
<evidence type="ECO:0000313" key="19">
    <source>
        <dbReference type="EMBL" id="KMM68716.1"/>
    </source>
</evidence>
<keyword evidence="5 16" id="KW-0521">NADP</keyword>
<dbReference type="CDD" id="cd03447">
    <property type="entry name" value="FAS_MaoC"/>
    <property type="match status" value="1"/>
</dbReference>
<dbReference type="GO" id="GO:0004321">
    <property type="term" value="F:fatty-acyl-CoA synthase activity"/>
    <property type="evidence" value="ECO:0007669"/>
    <property type="project" value="UniProtKB-EC"/>
</dbReference>
<evidence type="ECO:0000256" key="9">
    <source>
        <dbReference type="ARBA" id="ARBA00023268"/>
    </source>
</evidence>
<dbReference type="GO" id="GO:0016297">
    <property type="term" value="F:fatty acyl-[ACP] hydrolase activity"/>
    <property type="evidence" value="ECO:0007669"/>
    <property type="project" value="UniProtKB-EC"/>
</dbReference>
<dbReference type="GO" id="GO:0004314">
    <property type="term" value="F:[acyl-carrier-protein] S-malonyltransferase activity"/>
    <property type="evidence" value="ECO:0007669"/>
    <property type="project" value="UniProtKB-EC"/>
</dbReference>
<keyword evidence="7 16" id="KW-0520">NAD</keyword>
<dbReference type="Gene3D" id="6.10.140.1400">
    <property type="match status" value="1"/>
</dbReference>
<comment type="similarity">
    <text evidence="2 16">Belongs to the fungal fatty acid synthetase subunit beta family.</text>
</comment>
<dbReference type="Gene3D" id="3.20.20.70">
    <property type="entry name" value="Aldolase class I"/>
    <property type="match status" value="1"/>
</dbReference>
<evidence type="ECO:0000256" key="14">
    <source>
        <dbReference type="ARBA" id="ARBA00048572"/>
    </source>
</evidence>
<evidence type="ECO:0000256" key="10">
    <source>
        <dbReference type="ARBA" id="ARBA00033756"/>
    </source>
</evidence>
<comment type="catalytic activity">
    <reaction evidence="15">
        <text>holo-[ACP] + acetyl-CoA = acetyl-[ACP] + CoA</text>
        <dbReference type="Rhea" id="RHEA:41788"/>
        <dbReference type="Rhea" id="RHEA-COMP:9621"/>
        <dbReference type="Rhea" id="RHEA-COMP:9685"/>
        <dbReference type="ChEBI" id="CHEBI:57287"/>
        <dbReference type="ChEBI" id="CHEBI:57288"/>
        <dbReference type="ChEBI" id="CHEBI:64479"/>
        <dbReference type="ChEBI" id="CHEBI:78446"/>
        <dbReference type="EC" id="2.3.1.38"/>
    </reaction>
</comment>
<dbReference type="InterPro" id="IPR001227">
    <property type="entry name" value="Ac_transferase_dom_sf"/>
</dbReference>
<dbReference type="InterPro" id="IPR029069">
    <property type="entry name" value="HotDog_dom_sf"/>
</dbReference>
<dbReference type="GO" id="GO:0005835">
    <property type="term" value="C:fatty acid synthase complex"/>
    <property type="evidence" value="ECO:0007669"/>
    <property type="project" value="UniProtKB-UniRule"/>
</dbReference>
<proteinExistence type="inferred from homology"/>
<dbReference type="InterPro" id="IPR003965">
    <property type="entry name" value="Fatty_acid_synthase"/>
</dbReference>
<dbReference type="Gene3D" id="3.30.70.2430">
    <property type="match status" value="1"/>
</dbReference>
<dbReference type="Gene3D" id="6.20.240.10">
    <property type="match status" value="1"/>
</dbReference>
<accession>A0A0J6F6Z0</accession>
<feature type="domain" description="Malonyl-CoA:ACP transacylase (MAT)" evidence="18">
    <location>
        <begin position="1647"/>
        <end position="2018"/>
    </location>
</feature>
<keyword evidence="8" id="KW-0456">Lyase</keyword>
<feature type="active site" description="For malonyltransferase activity" evidence="17">
    <location>
        <position position="1790"/>
    </location>
</feature>
<keyword evidence="4 16" id="KW-0378">Hydrolase</keyword>
<dbReference type="PRINTS" id="PR01483">
    <property type="entry name" value="FASYNTHASE"/>
</dbReference>
<name>A0A0J6F6Z0_COCPO</name>
<evidence type="ECO:0000256" key="6">
    <source>
        <dbReference type="ARBA" id="ARBA00023002"/>
    </source>
</evidence>
<keyword evidence="3 16" id="KW-0808">Transferase</keyword>
<dbReference type="InterPro" id="IPR032088">
    <property type="entry name" value="SAT"/>
</dbReference>
<dbReference type="Gene3D" id="6.10.60.10">
    <property type="match status" value="1"/>
</dbReference>
<dbReference type="GO" id="GO:0004318">
    <property type="term" value="F:enoyl-[acyl-carrier-protein] reductase (NADH) activity"/>
    <property type="evidence" value="ECO:0007669"/>
    <property type="project" value="UniProtKB-UniRule"/>
</dbReference>
<reference evidence="20" key="3">
    <citation type="journal article" date="2010" name="Genome Res.">
        <title>Population genomic sequencing of Coccidioides fungi reveals recent hybridization and transposon control.</title>
        <authorList>
            <person name="Neafsey D.E."/>
            <person name="Barker B.M."/>
            <person name="Sharpton T.J."/>
            <person name="Stajich J.E."/>
            <person name="Park D.J."/>
            <person name="Whiston E."/>
            <person name="Hung C.-Y."/>
            <person name="McMahan C."/>
            <person name="White J."/>
            <person name="Sykes S."/>
            <person name="Heiman D."/>
            <person name="Young S."/>
            <person name="Zeng Q."/>
            <person name="Abouelleil A."/>
            <person name="Aftuck L."/>
            <person name="Bessette D."/>
            <person name="Brown A."/>
            <person name="FitzGerald M."/>
            <person name="Lui A."/>
            <person name="Macdonald J.P."/>
            <person name="Priest M."/>
            <person name="Orbach M.J."/>
            <person name="Galgiani J.N."/>
            <person name="Kirkland T.N."/>
            <person name="Cole G.T."/>
            <person name="Birren B.W."/>
            <person name="Henn M.R."/>
            <person name="Taylor J.W."/>
            <person name="Rounsley S.D."/>
        </authorList>
    </citation>
    <scope>NUCLEOTIDE SEQUENCE [LARGE SCALE GENOMIC DNA]</scope>
    <source>
        <strain evidence="20">RMSCC 3488</strain>
    </source>
</reference>
<dbReference type="SUPFAM" id="SSF54637">
    <property type="entry name" value="Thioesterase/thiol ester dehydrase-isomerase"/>
    <property type="match status" value="2"/>
</dbReference>